<protein>
    <submittedName>
        <fullName evidence="1">(raccoon dog) hypothetical protein</fullName>
    </submittedName>
</protein>
<proteinExistence type="predicted"/>
<gene>
    <name evidence="1" type="ORF">NYPRO_LOCUS1738</name>
</gene>
<accession>A0A811Y0B9</accession>
<keyword evidence="2" id="KW-1185">Reference proteome</keyword>
<sequence length="364" mass="40819">MLVAFFSSSSTTPLPTPTTLPNPGSLADLSDCWLYHCLDHAQGPELVSVLACASAWWTHSGLWVYKRERYPQTKGQNHYFLLLSNNLALGIFYRGSRAPDPLLGNLSKQHRNQTLRFDFTDGTFRPSIHVVNESKTDSYDVNVCLVTGQYSWSSGHTSGTWNSSACPLLGVPHTQDYIGVDQNSGMTSLDNNTYLCSCQNQTKGVLYQIFHNLLYHDGHQMPAWWVTCSTLTFYLRSSPLNGQGHVDLATWHLPSPRTPISNASPITNAHSSIHKVATHRRTQPDIVDSLPIFHNTNPLRTLFPGLETSHLEATTLNISKVTEQGFTATESFSLGGRKDYFTYTEHLNKQQLRKEANFQPLFDE</sequence>
<evidence type="ECO:0000313" key="1">
    <source>
        <dbReference type="EMBL" id="CAD7668944.1"/>
    </source>
</evidence>
<name>A0A811Y0B9_NYCPR</name>
<evidence type="ECO:0000313" key="2">
    <source>
        <dbReference type="Proteomes" id="UP000645828"/>
    </source>
</evidence>
<dbReference type="AlphaFoldDB" id="A0A811Y0B9"/>
<dbReference type="Proteomes" id="UP000645828">
    <property type="component" value="Unassembled WGS sequence"/>
</dbReference>
<reference evidence="1" key="1">
    <citation type="submission" date="2020-12" db="EMBL/GenBank/DDBJ databases">
        <authorList>
            <consortium name="Molecular Ecology Group"/>
        </authorList>
    </citation>
    <scope>NUCLEOTIDE SEQUENCE</scope>
    <source>
        <strain evidence="1">TBG_1078</strain>
    </source>
</reference>
<dbReference type="EMBL" id="CAJHUB010000650">
    <property type="protein sequence ID" value="CAD7668944.1"/>
    <property type="molecule type" value="Genomic_DNA"/>
</dbReference>
<comment type="caution">
    <text evidence="1">The sequence shown here is derived from an EMBL/GenBank/DDBJ whole genome shotgun (WGS) entry which is preliminary data.</text>
</comment>
<organism evidence="1 2">
    <name type="scientific">Nyctereutes procyonoides</name>
    <name type="common">Raccoon dog</name>
    <name type="synonym">Canis procyonoides</name>
    <dbReference type="NCBI Taxonomy" id="34880"/>
    <lineage>
        <taxon>Eukaryota</taxon>
        <taxon>Metazoa</taxon>
        <taxon>Chordata</taxon>
        <taxon>Craniata</taxon>
        <taxon>Vertebrata</taxon>
        <taxon>Euteleostomi</taxon>
        <taxon>Mammalia</taxon>
        <taxon>Eutheria</taxon>
        <taxon>Laurasiatheria</taxon>
        <taxon>Carnivora</taxon>
        <taxon>Caniformia</taxon>
        <taxon>Canidae</taxon>
        <taxon>Nyctereutes</taxon>
    </lineage>
</organism>